<evidence type="ECO:0000256" key="2">
    <source>
        <dbReference type="SAM" id="MobiDB-lite"/>
    </source>
</evidence>
<protein>
    <submittedName>
        <fullName evidence="3">Uncharacterized protein</fullName>
    </submittedName>
</protein>
<evidence type="ECO:0000313" key="4">
    <source>
        <dbReference type="Proteomes" id="UP000290289"/>
    </source>
</evidence>
<dbReference type="InterPro" id="IPR039204">
    <property type="entry name" value="MRS2-like"/>
</dbReference>
<dbReference type="AlphaFoldDB" id="A0A498HA85"/>
<evidence type="ECO:0000313" key="3">
    <source>
        <dbReference type="EMBL" id="RXH67919.1"/>
    </source>
</evidence>
<dbReference type="PANTHER" id="PTHR13890:SF35">
    <property type="entry name" value="MAGNESIUM TRANSPORTER MRS2-3"/>
    <property type="match status" value="1"/>
</dbReference>
<reference evidence="3 4" key="1">
    <citation type="submission" date="2018-10" db="EMBL/GenBank/DDBJ databases">
        <title>A high-quality apple genome assembly.</title>
        <authorList>
            <person name="Hu J."/>
        </authorList>
    </citation>
    <scope>NUCLEOTIDE SEQUENCE [LARGE SCALE GENOMIC DNA]</scope>
    <source>
        <strain evidence="4">cv. HFTH1</strain>
        <tissue evidence="3">Young leaf</tissue>
    </source>
</reference>
<proteinExistence type="inferred from homology"/>
<accession>A0A498HA85</accession>
<feature type="region of interest" description="Disordered" evidence="2">
    <location>
        <begin position="116"/>
        <end position="147"/>
    </location>
</feature>
<sequence length="257" mass="28646">SIIELSRPDLRCTKTSGFVHQHLAPSVGIDTKNYVSSLSFFSSNLTTVNLQKSQKLRNPVTFLSHSTILLHTSHKKPNTLSLDLTVLDHYNNNLTGDLPIGIQERLTCKSQFPTAVMRTPHPNHHPSKSATTPADDDSDSTRPTMPDLGVSVADRLLKNGVCVKPWLLLDSSGQAQVVEADKHTIMRWTGLPARDHRILDPLLSYPSTMLGRERAISDNRLETRESVEKVLGFIQSDNRLEGLKRFESPVSPEDETH</sequence>
<dbReference type="Proteomes" id="UP000290289">
    <property type="component" value="Chromosome 17"/>
</dbReference>
<dbReference type="PANTHER" id="PTHR13890">
    <property type="entry name" value="RNA SPLICING PROTEIN MRS2, MITOCHONDRIAL"/>
    <property type="match status" value="1"/>
</dbReference>
<comment type="similarity">
    <text evidence="1">Belongs to the CorA metal ion transporter (MIT) (TC 1.A.35.5) family.</text>
</comment>
<name>A0A498HA85_MALDO</name>
<keyword evidence="4" id="KW-1185">Reference proteome</keyword>
<evidence type="ECO:0000256" key="1">
    <source>
        <dbReference type="ARBA" id="ARBA00007535"/>
    </source>
</evidence>
<dbReference type="GO" id="GO:0015095">
    <property type="term" value="F:magnesium ion transmembrane transporter activity"/>
    <property type="evidence" value="ECO:0007669"/>
    <property type="project" value="UniProtKB-ARBA"/>
</dbReference>
<dbReference type="Gene3D" id="2.40.128.330">
    <property type="match status" value="1"/>
</dbReference>
<gene>
    <name evidence="3" type="ORF">DVH24_028066</name>
</gene>
<comment type="caution">
    <text evidence="3">The sequence shown here is derived from an EMBL/GenBank/DDBJ whole genome shotgun (WGS) entry which is preliminary data.</text>
</comment>
<organism evidence="3 4">
    <name type="scientific">Malus domestica</name>
    <name type="common">Apple</name>
    <name type="synonym">Pyrus malus</name>
    <dbReference type="NCBI Taxonomy" id="3750"/>
    <lineage>
        <taxon>Eukaryota</taxon>
        <taxon>Viridiplantae</taxon>
        <taxon>Streptophyta</taxon>
        <taxon>Embryophyta</taxon>
        <taxon>Tracheophyta</taxon>
        <taxon>Spermatophyta</taxon>
        <taxon>Magnoliopsida</taxon>
        <taxon>eudicotyledons</taxon>
        <taxon>Gunneridae</taxon>
        <taxon>Pentapetalae</taxon>
        <taxon>rosids</taxon>
        <taxon>fabids</taxon>
        <taxon>Rosales</taxon>
        <taxon>Rosaceae</taxon>
        <taxon>Amygdaloideae</taxon>
        <taxon>Maleae</taxon>
        <taxon>Malus</taxon>
    </lineage>
</organism>
<dbReference type="EMBL" id="RDQH01000343">
    <property type="protein sequence ID" value="RXH67919.1"/>
    <property type="molecule type" value="Genomic_DNA"/>
</dbReference>
<feature type="non-terminal residue" evidence="3">
    <location>
        <position position="1"/>
    </location>
</feature>